<sequence>AGPRTPRPATAAPGGLAVEAPRVRPSLPAWLGYLPDGLAAARPCTTERDTARTTTTCEWRGEPGRVTIRLVEGTGIGGPEDLAPSVGVPSRTSVRGTPALEGAAPGSGRQISWLPRPGVGATVQARGAVAADLMRIAEGVRP</sequence>
<reference evidence="3" key="1">
    <citation type="journal article" date="2019" name="Int. J. Syst. Evol. Microbiol.">
        <title>The Global Catalogue of Microorganisms (GCM) 10K type strain sequencing project: providing services to taxonomists for standard genome sequencing and annotation.</title>
        <authorList>
            <consortium name="The Broad Institute Genomics Platform"/>
            <consortium name="The Broad Institute Genome Sequencing Center for Infectious Disease"/>
            <person name="Wu L."/>
            <person name="Ma J."/>
        </authorList>
    </citation>
    <scope>NUCLEOTIDE SEQUENCE [LARGE SCALE GENOMIC DNA]</scope>
    <source>
        <strain evidence="3">JCM 31202</strain>
    </source>
</reference>
<keyword evidence="3" id="KW-1185">Reference proteome</keyword>
<gene>
    <name evidence="2" type="ORF">ACFQ11_17675</name>
</gene>
<protein>
    <submittedName>
        <fullName evidence="2">Uncharacterized protein</fullName>
    </submittedName>
</protein>
<feature type="non-terminal residue" evidence="2">
    <location>
        <position position="1"/>
    </location>
</feature>
<proteinExistence type="predicted"/>
<dbReference type="Proteomes" id="UP001596972">
    <property type="component" value="Unassembled WGS sequence"/>
</dbReference>
<evidence type="ECO:0000256" key="1">
    <source>
        <dbReference type="SAM" id="MobiDB-lite"/>
    </source>
</evidence>
<evidence type="ECO:0000313" key="3">
    <source>
        <dbReference type="Proteomes" id="UP001596972"/>
    </source>
</evidence>
<dbReference type="EMBL" id="JBHTJA010000033">
    <property type="protein sequence ID" value="MFD0902232.1"/>
    <property type="molecule type" value="Genomic_DNA"/>
</dbReference>
<organism evidence="2 3">
    <name type="scientific">Actinomadura sediminis</name>
    <dbReference type="NCBI Taxonomy" id="1038904"/>
    <lineage>
        <taxon>Bacteria</taxon>
        <taxon>Bacillati</taxon>
        <taxon>Actinomycetota</taxon>
        <taxon>Actinomycetes</taxon>
        <taxon>Streptosporangiales</taxon>
        <taxon>Thermomonosporaceae</taxon>
        <taxon>Actinomadura</taxon>
    </lineage>
</organism>
<name>A0ABW3EPY9_9ACTN</name>
<dbReference type="RefSeq" id="WP_378299827.1">
    <property type="nucleotide sequence ID" value="NZ_JBHTJA010000033.1"/>
</dbReference>
<comment type="caution">
    <text evidence="2">The sequence shown here is derived from an EMBL/GenBank/DDBJ whole genome shotgun (WGS) entry which is preliminary data.</text>
</comment>
<evidence type="ECO:0000313" key="2">
    <source>
        <dbReference type="EMBL" id="MFD0902232.1"/>
    </source>
</evidence>
<feature type="region of interest" description="Disordered" evidence="1">
    <location>
        <begin position="74"/>
        <end position="115"/>
    </location>
</feature>
<accession>A0ABW3EPY9</accession>